<accession>A0A9W9KR12</accession>
<name>A0A9W9KR12_9EURO</name>
<reference evidence="1" key="1">
    <citation type="submission" date="2022-11" db="EMBL/GenBank/DDBJ databases">
        <authorList>
            <person name="Petersen C."/>
        </authorList>
    </citation>
    <scope>NUCLEOTIDE SEQUENCE</scope>
    <source>
        <strain evidence="1">IBT 30069</strain>
    </source>
</reference>
<reference evidence="1" key="2">
    <citation type="journal article" date="2023" name="IMA Fungus">
        <title>Comparative genomic study of the Penicillium genus elucidates a diverse pangenome and 15 lateral gene transfer events.</title>
        <authorList>
            <person name="Petersen C."/>
            <person name="Sorensen T."/>
            <person name="Nielsen M.R."/>
            <person name="Sondergaard T.E."/>
            <person name="Sorensen J.L."/>
            <person name="Fitzpatrick D.A."/>
            <person name="Frisvad J.C."/>
            <person name="Nielsen K.L."/>
        </authorList>
    </citation>
    <scope>NUCLEOTIDE SEQUENCE</scope>
    <source>
        <strain evidence="1">IBT 30069</strain>
    </source>
</reference>
<gene>
    <name evidence="1" type="ORF">N7456_000540</name>
</gene>
<comment type="caution">
    <text evidence="1">The sequence shown here is derived from an EMBL/GenBank/DDBJ whole genome shotgun (WGS) entry which is preliminary data.</text>
</comment>
<dbReference type="Proteomes" id="UP001149165">
    <property type="component" value="Unassembled WGS sequence"/>
</dbReference>
<organism evidence="1 2">
    <name type="scientific">Penicillium angulare</name>
    <dbReference type="NCBI Taxonomy" id="116970"/>
    <lineage>
        <taxon>Eukaryota</taxon>
        <taxon>Fungi</taxon>
        <taxon>Dikarya</taxon>
        <taxon>Ascomycota</taxon>
        <taxon>Pezizomycotina</taxon>
        <taxon>Eurotiomycetes</taxon>
        <taxon>Eurotiomycetidae</taxon>
        <taxon>Eurotiales</taxon>
        <taxon>Aspergillaceae</taxon>
        <taxon>Penicillium</taxon>
    </lineage>
</organism>
<proteinExistence type="predicted"/>
<protein>
    <submittedName>
        <fullName evidence="1">Uncharacterized protein</fullName>
    </submittedName>
</protein>
<keyword evidence="2" id="KW-1185">Reference proteome</keyword>
<dbReference type="OrthoDB" id="4248331at2759"/>
<evidence type="ECO:0000313" key="2">
    <source>
        <dbReference type="Proteomes" id="UP001149165"/>
    </source>
</evidence>
<sequence>MSLDSQSFYEKRSDIVKAIDTIVAALDNTQHLPTEFINTQAPYLDKLLDNISSQIDLWMPKGKGQNNLRYERCARPRATATAIWIPDAKNGFRDPYLLQHVIPDLLVMIRTQIGRVRLRGVSDEFADALDLQAWDFDIKYQRLSEPSIIEYQLLQL</sequence>
<dbReference type="AlphaFoldDB" id="A0A9W9KR12"/>
<dbReference type="EMBL" id="JAPQKH010000001">
    <property type="protein sequence ID" value="KAJ5116192.1"/>
    <property type="molecule type" value="Genomic_DNA"/>
</dbReference>
<evidence type="ECO:0000313" key="1">
    <source>
        <dbReference type="EMBL" id="KAJ5116192.1"/>
    </source>
</evidence>